<gene>
    <name evidence="2" type="ORF">SAMN02745168_1744</name>
</gene>
<organism evidence="2 3">
    <name type="scientific">Papillibacter cinnamivorans DSM 12816</name>
    <dbReference type="NCBI Taxonomy" id="1122930"/>
    <lineage>
        <taxon>Bacteria</taxon>
        <taxon>Bacillati</taxon>
        <taxon>Bacillota</taxon>
        <taxon>Clostridia</taxon>
        <taxon>Eubacteriales</taxon>
        <taxon>Oscillospiraceae</taxon>
        <taxon>Papillibacter</taxon>
    </lineage>
</organism>
<keyword evidence="3" id="KW-1185">Reference proteome</keyword>
<dbReference type="AlphaFoldDB" id="A0A1W2AIA2"/>
<evidence type="ECO:0000313" key="3">
    <source>
        <dbReference type="Proteomes" id="UP000192790"/>
    </source>
</evidence>
<dbReference type="InterPro" id="IPR002878">
    <property type="entry name" value="ChsH2_C"/>
</dbReference>
<sequence length="76" mass="8458">MEQATIYTYSVVYSASEQFRDKTPYVTAILESGNGERFPAFLEGYEEGRVIRVGQPVWLCGTNEKGEAVYSLIGGQ</sequence>
<dbReference type="STRING" id="1122930.SAMN02745168_1744"/>
<dbReference type="InterPro" id="IPR012340">
    <property type="entry name" value="NA-bd_OB-fold"/>
</dbReference>
<dbReference type="OrthoDB" id="1956257at2"/>
<dbReference type="SUPFAM" id="SSF50249">
    <property type="entry name" value="Nucleic acid-binding proteins"/>
    <property type="match status" value="1"/>
</dbReference>
<dbReference type="RefSeq" id="WP_084234442.1">
    <property type="nucleotide sequence ID" value="NZ_FWXW01000004.1"/>
</dbReference>
<dbReference type="Pfam" id="PF01796">
    <property type="entry name" value="OB_ChsH2_C"/>
    <property type="match status" value="1"/>
</dbReference>
<proteinExistence type="predicted"/>
<accession>A0A1W2AIA2</accession>
<dbReference type="EMBL" id="FWXW01000004">
    <property type="protein sequence ID" value="SMC60363.1"/>
    <property type="molecule type" value="Genomic_DNA"/>
</dbReference>
<dbReference type="Proteomes" id="UP000192790">
    <property type="component" value="Unassembled WGS sequence"/>
</dbReference>
<name>A0A1W2AIA2_9FIRM</name>
<evidence type="ECO:0000313" key="2">
    <source>
        <dbReference type="EMBL" id="SMC60363.1"/>
    </source>
</evidence>
<feature type="domain" description="ChsH2 C-terminal OB-fold" evidence="1">
    <location>
        <begin position="3"/>
        <end position="58"/>
    </location>
</feature>
<evidence type="ECO:0000259" key="1">
    <source>
        <dbReference type="Pfam" id="PF01796"/>
    </source>
</evidence>
<reference evidence="2 3" key="1">
    <citation type="submission" date="2017-04" db="EMBL/GenBank/DDBJ databases">
        <authorList>
            <person name="Afonso C.L."/>
            <person name="Miller P.J."/>
            <person name="Scott M.A."/>
            <person name="Spackman E."/>
            <person name="Goraichik I."/>
            <person name="Dimitrov K.M."/>
            <person name="Suarez D.L."/>
            <person name="Swayne D.E."/>
        </authorList>
    </citation>
    <scope>NUCLEOTIDE SEQUENCE [LARGE SCALE GENOMIC DNA]</scope>
    <source>
        <strain evidence="2 3">DSM 12816</strain>
    </source>
</reference>
<protein>
    <submittedName>
        <fullName evidence="2">DUF35 OB-fold domain-containing protein, acyl-CoA-associated</fullName>
    </submittedName>
</protein>